<evidence type="ECO:0000313" key="3">
    <source>
        <dbReference type="Proteomes" id="UP001175271"/>
    </source>
</evidence>
<sequence length="387" mass="44183">MREFEYSFSAWLILVYQGLGFFVYASQLVYLPKLHEFIFGDANTTLIFGAEYIVSNLSAVICSIVADRFIGRFRVAFWSNQITILGFLLLNFLKAKGIGLCFLGAAVAATGHSCWRNNETEVTINMLDYNEYPTVRTLFYVAPFYEHPGEMIFAFDSGTKALLGVTSHRVNELFSLESAYFGETIIEFHIGSGCQSERESCRKCMKITGCFNFIRRMKAPYCGKSRSTSYIYIYISTSIYIHASKYKYVESNSNGATQESPLFQSQQRLPLSSNETLSPDVIAASRNGADCKKNARNSAESNMPSGPQHQCAATQIVQQVWRKLEKDYVEFWVDRRRTEFMVKEISAADTTDEEKATAWRLYRNARELLYKNKPYILRHRASPSLQK</sequence>
<dbReference type="EMBL" id="JAUCMV010000002">
    <property type="protein sequence ID" value="KAK0414870.1"/>
    <property type="molecule type" value="Genomic_DNA"/>
</dbReference>
<gene>
    <name evidence="2" type="ORF">QR680_011651</name>
</gene>
<dbReference type="InterPro" id="IPR036259">
    <property type="entry name" value="MFS_trans_sf"/>
</dbReference>
<organism evidence="2 3">
    <name type="scientific">Steinernema hermaphroditum</name>
    <dbReference type="NCBI Taxonomy" id="289476"/>
    <lineage>
        <taxon>Eukaryota</taxon>
        <taxon>Metazoa</taxon>
        <taxon>Ecdysozoa</taxon>
        <taxon>Nematoda</taxon>
        <taxon>Chromadorea</taxon>
        <taxon>Rhabditida</taxon>
        <taxon>Tylenchina</taxon>
        <taxon>Panagrolaimomorpha</taxon>
        <taxon>Strongyloidoidea</taxon>
        <taxon>Steinernematidae</taxon>
        <taxon>Steinernema</taxon>
    </lineage>
</organism>
<proteinExistence type="predicted"/>
<dbReference type="AlphaFoldDB" id="A0AA39I0H2"/>
<protein>
    <submittedName>
        <fullName evidence="2">Uncharacterized protein</fullName>
    </submittedName>
</protein>
<dbReference type="Gene3D" id="1.20.1250.20">
    <property type="entry name" value="MFS general substrate transporter like domains"/>
    <property type="match status" value="1"/>
</dbReference>
<evidence type="ECO:0000313" key="2">
    <source>
        <dbReference type="EMBL" id="KAK0414870.1"/>
    </source>
</evidence>
<dbReference type="Proteomes" id="UP001175271">
    <property type="component" value="Unassembled WGS sequence"/>
</dbReference>
<keyword evidence="3" id="KW-1185">Reference proteome</keyword>
<keyword evidence="1" id="KW-0472">Membrane</keyword>
<dbReference type="SUPFAM" id="SSF103473">
    <property type="entry name" value="MFS general substrate transporter"/>
    <property type="match status" value="1"/>
</dbReference>
<reference evidence="2" key="1">
    <citation type="submission" date="2023-06" db="EMBL/GenBank/DDBJ databases">
        <title>Genomic analysis of the entomopathogenic nematode Steinernema hermaphroditum.</title>
        <authorList>
            <person name="Schwarz E.M."/>
            <person name="Heppert J.K."/>
            <person name="Baniya A."/>
            <person name="Schwartz H.T."/>
            <person name="Tan C.-H."/>
            <person name="Antoshechkin I."/>
            <person name="Sternberg P.W."/>
            <person name="Goodrich-Blair H."/>
            <person name="Dillman A.R."/>
        </authorList>
    </citation>
    <scope>NUCLEOTIDE SEQUENCE</scope>
    <source>
        <strain evidence="2">PS9179</strain>
        <tissue evidence="2">Whole animal</tissue>
    </source>
</reference>
<feature type="transmembrane region" description="Helical" evidence="1">
    <location>
        <begin position="7"/>
        <end position="26"/>
    </location>
</feature>
<name>A0AA39I0H2_9BILA</name>
<keyword evidence="1" id="KW-1133">Transmembrane helix</keyword>
<accession>A0AA39I0H2</accession>
<feature type="transmembrane region" description="Helical" evidence="1">
    <location>
        <begin position="46"/>
        <end position="66"/>
    </location>
</feature>
<comment type="caution">
    <text evidence="2">The sequence shown here is derived from an EMBL/GenBank/DDBJ whole genome shotgun (WGS) entry which is preliminary data.</text>
</comment>
<keyword evidence="1" id="KW-0812">Transmembrane</keyword>
<evidence type="ECO:0000256" key="1">
    <source>
        <dbReference type="SAM" id="Phobius"/>
    </source>
</evidence>